<evidence type="ECO:0000313" key="3">
    <source>
        <dbReference type="Proteomes" id="UP001168821"/>
    </source>
</evidence>
<accession>A0AA38HNX5</accession>
<dbReference type="EMBL" id="JALNTZ010000009">
    <property type="protein sequence ID" value="KAJ3641370.1"/>
    <property type="molecule type" value="Genomic_DNA"/>
</dbReference>
<dbReference type="AlphaFoldDB" id="A0AA38HNX5"/>
<name>A0AA38HNX5_9CUCU</name>
<evidence type="ECO:0000256" key="1">
    <source>
        <dbReference type="SAM" id="MobiDB-lite"/>
    </source>
</evidence>
<sequence>MDNSFSSRPALHLSPSVRISGASTSDTQPQPEHLLTPVAIVRSHVESIFSNLHKIKSRYPLQHWLRTINNTDLNAWGDVIEEMLLLIFPLEERAKKRKHAPGKSPLRTSFNRTQKRMVEYK</sequence>
<organism evidence="2 3">
    <name type="scientific">Zophobas morio</name>
    <dbReference type="NCBI Taxonomy" id="2755281"/>
    <lineage>
        <taxon>Eukaryota</taxon>
        <taxon>Metazoa</taxon>
        <taxon>Ecdysozoa</taxon>
        <taxon>Arthropoda</taxon>
        <taxon>Hexapoda</taxon>
        <taxon>Insecta</taxon>
        <taxon>Pterygota</taxon>
        <taxon>Neoptera</taxon>
        <taxon>Endopterygota</taxon>
        <taxon>Coleoptera</taxon>
        <taxon>Polyphaga</taxon>
        <taxon>Cucujiformia</taxon>
        <taxon>Tenebrionidae</taxon>
        <taxon>Zophobas</taxon>
    </lineage>
</organism>
<evidence type="ECO:0000313" key="2">
    <source>
        <dbReference type="EMBL" id="KAJ3641370.1"/>
    </source>
</evidence>
<protein>
    <submittedName>
        <fullName evidence="2">Uncharacterized protein</fullName>
    </submittedName>
</protein>
<dbReference type="Proteomes" id="UP001168821">
    <property type="component" value="Unassembled WGS sequence"/>
</dbReference>
<proteinExistence type="predicted"/>
<keyword evidence="3" id="KW-1185">Reference proteome</keyword>
<feature type="region of interest" description="Disordered" evidence="1">
    <location>
        <begin position="97"/>
        <end position="121"/>
    </location>
</feature>
<reference evidence="2" key="1">
    <citation type="journal article" date="2023" name="G3 (Bethesda)">
        <title>Whole genome assemblies of Zophobas morio and Tenebrio molitor.</title>
        <authorList>
            <person name="Kaur S."/>
            <person name="Stinson S.A."/>
            <person name="diCenzo G.C."/>
        </authorList>
    </citation>
    <scope>NUCLEOTIDE SEQUENCE</scope>
    <source>
        <strain evidence="2">QUZm001</strain>
    </source>
</reference>
<gene>
    <name evidence="2" type="ORF">Zmor_027880</name>
</gene>
<comment type="caution">
    <text evidence="2">The sequence shown here is derived from an EMBL/GenBank/DDBJ whole genome shotgun (WGS) entry which is preliminary data.</text>
</comment>